<dbReference type="AlphaFoldDB" id="A0A8X8G930"/>
<dbReference type="InterPro" id="IPR001036">
    <property type="entry name" value="Acrflvin-R"/>
</dbReference>
<name>A0A8X8G930_ACIFI</name>
<gene>
    <name evidence="2" type="ORF">HF568_04400</name>
</gene>
<organism evidence="2 3">
    <name type="scientific">Acidithiobacillus ferridurans</name>
    <dbReference type="NCBI Taxonomy" id="1232575"/>
    <lineage>
        <taxon>Bacteria</taxon>
        <taxon>Pseudomonadati</taxon>
        <taxon>Pseudomonadota</taxon>
        <taxon>Acidithiobacillia</taxon>
        <taxon>Acidithiobacillales</taxon>
        <taxon>Acidithiobacillaceae</taxon>
        <taxon>Acidithiobacillus</taxon>
    </lineage>
</organism>
<dbReference type="InterPro" id="IPR027463">
    <property type="entry name" value="AcrB_DN_DC_subdom"/>
</dbReference>
<evidence type="ECO:0000313" key="2">
    <source>
        <dbReference type="EMBL" id="MBU2722472.1"/>
    </source>
</evidence>
<dbReference type="EMBL" id="JABBHS010000129">
    <property type="protein sequence ID" value="MBU2722472.1"/>
    <property type="molecule type" value="Genomic_DNA"/>
</dbReference>
<dbReference type="Gene3D" id="3.30.70.1440">
    <property type="entry name" value="Multidrug efflux transporter AcrB pore domain"/>
    <property type="match status" value="1"/>
</dbReference>
<dbReference type="Pfam" id="PF00873">
    <property type="entry name" value="ACR_tran"/>
    <property type="match status" value="1"/>
</dbReference>
<accession>A0A8X8G930</accession>
<feature type="transmembrane region" description="Helical" evidence="1">
    <location>
        <begin position="130"/>
        <end position="149"/>
    </location>
</feature>
<dbReference type="Gene3D" id="3.30.70.1430">
    <property type="entry name" value="Multidrug efflux transporter AcrB pore domain"/>
    <property type="match status" value="1"/>
</dbReference>
<evidence type="ECO:0000313" key="3">
    <source>
        <dbReference type="Proteomes" id="UP000887300"/>
    </source>
</evidence>
<keyword evidence="1" id="KW-0472">Membrane</keyword>
<evidence type="ECO:0000256" key="1">
    <source>
        <dbReference type="SAM" id="Phobius"/>
    </source>
</evidence>
<dbReference type="PRINTS" id="PR00702">
    <property type="entry name" value="ACRIFLAVINRP"/>
</dbReference>
<keyword evidence="1" id="KW-0812">Transmembrane</keyword>
<feature type="transmembrane region" description="Helical" evidence="1">
    <location>
        <begin position="43"/>
        <end position="64"/>
    </location>
</feature>
<feature type="transmembrane region" description="Helical" evidence="1">
    <location>
        <begin position="570"/>
        <end position="594"/>
    </location>
</feature>
<sequence>AVALISLLFLLRARSALVALVALPLGILAAILIMWAMGVPANIMSLGGIAIAIGVMMDAPVVMIENMHKHLEHNPGGDPWAAAMAAAEEVGPALFFSLIIIAVSFLPVFALGGEEGKLFAPLAFTKTFSVAAAAILSITVVPILMAWFIRGRIRPENKNPLNRVLAFLYRPLIHVVLRAPWIILILALLLTATLFYPWNRLGSEFMPPLNEGTLLYMPVTQDPAVSIGEAAMILQQTDRILKTFPEVKTVFGEAGRAQTATDQSPLSMFDTVVNLKNPDQWPAGMTMQKLQSKMNKAMSIPGLSSIWTQPLKGRVDMLTTGLQTPLGIKIGGTDLDTLNRLGQELQTVLRKVPGTQSAYAARVTGGRYIVIHTDRAKAARFGLSVADVNRLVETAIGGKVLTTAVQGLERFPVDLRYPRELRQSLSTLMESRIAAPDGAQIPLAQVADLRIEGGPAMLTSDNSRLNSWIYIDPKPGTNIGAYVPRAKAAIAKAVHLPGGYTVSWVGQYQVMEQAAKRLELVIPAVILLIALLLYFNFKNWVEVTIILLTLPLSLVGGFWLIYWLNYKLSVAVAVGFIALAGVAAEFGVVMLLYLDQALLRRQARDALRTWHDL</sequence>
<dbReference type="RefSeq" id="WP_215890473.1">
    <property type="nucleotide sequence ID" value="NZ_JABBHS010000129.1"/>
</dbReference>
<feature type="non-terminal residue" evidence="2">
    <location>
        <position position="613"/>
    </location>
</feature>
<dbReference type="SUPFAM" id="SSF82866">
    <property type="entry name" value="Multidrug efflux transporter AcrB transmembrane domain"/>
    <property type="match status" value="2"/>
</dbReference>
<dbReference type="Gene3D" id="3.30.2090.10">
    <property type="entry name" value="Multidrug efflux transporter AcrB TolC docking domain, DN and DC subdomains"/>
    <property type="match status" value="1"/>
</dbReference>
<feature type="non-terminal residue" evidence="2">
    <location>
        <position position="1"/>
    </location>
</feature>
<comment type="caution">
    <text evidence="2">The sequence shown here is derived from an EMBL/GenBank/DDBJ whole genome shotgun (WGS) entry which is preliminary data.</text>
</comment>
<keyword evidence="1" id="KW-1133">Transmembrane helix</keyword>
<protein>
    <submittedName>
        <fullName evidence="2">Efflux RND transporter permease subunit</fullName>
    </submittedName>
</protein>
<dbReference type="PANTHER" id="PTHR32063">
    <property type="match status" value="1"/>
</dbReference>
<dbReference type="GO" id="GO:0005886">
    <property type="term" value="C:plasma membrane"/>
    <property type="evidence" value="ECO:0007669"/>
    <property type="project" value="TreeGrafter"/>
</dbReference>
<feature type="transmembrane region" description="Helical" evidence="1">
    <location>
        <begin position="175"/>
        <end position="198"/>
    </location>
</feature>
<dbReference type="PANTHER" id="PTHR32063:SF19">
    <property type="entry name" value="CATION EFFLUX SYSTEM PROTEIN CUSA"/>
    <property type="match status" value="1"/>
</dbReference>
<feature type="transmembrane region" description="Helical" evidence="1">
    <location>
        <begin position="93"/>
        <end position="110"/>
    </location>
</feature>
<dbReference type="GO" id="GO:0042910">
    <property type="term" value="F:xenobiotic transmembrane transporter activity"/>
    <property type="evidence" value="ECO:0007669"/>
    <property type="project" value="TreeGrafter"/>
</dbReference>
<dbReference type="Proteomes" id="UP000887300">
    <property type="component" value="Unassembled WGS sequence"/>
</dbReference>
<reference evidence="2" key="1">
    <citation type="journal article" date="2021" name="ISME J.">
        <title>Genomic evolution of the class Acidithiobacillia: deep-branching Proteobacteria living in extreme acidic conditions.</title>
        <authorList>
            <person name="Moya-Beltran A."/>
            <person name="Beard S."/>
            <person name="Rojas-Villalobos C."/>
            <person name="Issotta F."/>
            <person name="Gallardo Y."/>
            <person name="Ulloa R."/>
            <person name="Giaveno A."/>
            <person name="Degli Esposti M."/>
            <person name="Johnson D.B."/>
            <person name="Quatrini R."/>
        </authorList>
    </citation>
    <scope>NUCLEOTIDE SEQUENCE</scope>
    <source>
        <strain evidence="2">DSM 583</strain>
    </source>
</reference>
<feature type="transmembrane region" description="Helical" evidence="1">
    <location>
        <begin position="520"/>
        <end position="537"/>
    </location>
</feature>
<feature type="transmembrane region" description="Helical" evidence="1">
    <location>
        <begin position="16"/>
        <end position="37"/>
    </location>
</feature>
<dbReference type="SUPFAM" id="SSF82714">
    <property type="entry name" value="Multidrug efflux transporter AcrB TolC docking domain, DN and DC subdomains"/>
    <property type="match status" value="1"/>
</dbReference>
<dbReference type="Gene3D" id="1.20.1640.10">
    <property type="entry name" value="Multidrug efflux transporter AcrB transmembrane domain"/>
    <property type="match status" value="2"/>
</dbReference>
<feature type="transmembrane region" description="Helical" evidence="1">
    <location>
        <begin position="544"/>
        <end position="564"/>
    </location>
</feature>
<proteinExistence type="predicted"/>